<protein>
    <submittedName>
        <fullName evidence="1">Uncharacterized protein</fullName>
    </submittedName>
</protein>
<proteinExistence type="predicted"/>
<evidence type="ECO:0000313" key="1">
    <source>
        <dbReference type="EMBL" id="QRC93778.1"/>
    </source>
</evidence>
<dbReference type="EMBL" id="CP069025">
    <property type="protein sequence ID" value="QRC93778.1"/>
    <property type="molecule type" value="Genomic_DNA"/>
</dbReference>
<keyword evidence="2" id="KW-1185">Reference proteome</keyword>
<sequence length="50" mass="5814">MDMEEEEELDKFTYILFDPNVYLAELSVGFRTQSFTRQGTVKLMMGCGIE</sequence>
<dbReference type="VEuPathDB" id="FungiDB:JI435_429570"/>
<organism evidence="1 2">
    <name type="scientific">Phaeosphaeria nodorum (strain SN15 / ATCC MYA-4574 / FGSC 10173)</name>
    <name type="common">Glume blotch fungus</name>
    <name type="synonym">Parastagonospora nodorum</name>
    <dbReference type="NCBI Taxonomy" id="321614"/>
    <lineage>
        <taxon>Eukaryota</taxon>
        <taxon>Fungi</taxon>
        <taxon>Dikarya</taxon>
        <taxon>Ascomycota</taxon>
        <taxon>Pezizomycotina</taxon>
        <taxon>Dothideomycetes</taxon>
        <taxon>Pleosporomycetidae</taxon>
        <taxon>Pleosporales</taxon>
        <taxon>Pleosporineae</taxon>
        <taxon>Phaeosphaeriaceae</taxon>
        <taxon>Parastagonospora</taxon>
    </lineage>
</organism>
<dbReference type="Proteomes" id="UP000663193">
    <property type="component" value="Chromosome 3"/>
</dbReference>
<dbReference type="AlphaFoldDB" id="A0A7U2HX20"/>
<evidence type="ECO:0000313" key="2">
    <source>
        <dbReference type="Proteomes" id="UP000663193"/>
    </source>
</evidence>
<accession>A0A7U2HX20</accession>
<gene>
    <name evidence="1" type="ORF">JI435_429570</name>
</gene>
<name>A0A7U2HX20_PHANO</name>
<reference evidence="2" key="1">
    <citation type="journal article" date="2021" name="BMC Genomics">
        <title>Chromosome-level genome assembly and manually-curated proteome of model necrotroph Parastagonospora nodorum Sn15 reveals a genome-wide trove of candidate effector homologs, and redundancy of virulence-related functions within an accessory chromosome.</title>
        <authorList>
            <person name="Bertazzoni S."/>
            <person name="Jones D.A.B."/>
            <person name="Phan H.T."/>
            <person name="Tan K.-C."/>
            <person name="Hane J.K."/>
        </authorList>
    </citation>
    <scope>NUCLEOTIDE SEQUENCE [LARGE SCALE GENOMIC DNA]</scope>
    <source>
        <strain evidence="2">SN15 / ATCC MYA-4574 / FGSC 10173)</strain>
    </source>
</reference>